<proteinExistence type="inferred from homology"/>
<feature type="transmembrane region" description="Helical" evidence="13">
    <location>
        <begin position="416"/>
        <end position="433"/>
    </location>
</feature>
<dbReference type="eggNOG" id="COG0706">
    <property type="taxonomic scope" value="Bacteria"/>
</dbReference>
<dbReference type="GO" id="GO:0005886">
    <property type="term" value="C:plasma membrane"/>
    <property type="evidence" value="ECO:0007669"/>
    <property type="project" value="UniProtKB-SubCell"/>
</dbReference>
<keyword evidence="8 13" id="KW-1133">Transmembrane helix</keyword>
<dbReference type="PRINTS" id="PR01900">
    <property type="entry name" value="YIDCPROTEIN"/>
</dbReference>
<evidence type="ECO:0000313" key="16">
    <source>
        <dbReference type="EMBL" id="BAI69828.1"/>
    </source>
</evidence>
<evidence type="ECO:0000256" key="5">
    <source>
        <dbReference type="ARBA" id="ARBA00022475"/>
    </source>
</evidence>
<dbReference type="HAMAP" id="MF_01810">
    <property type="entry name" value="YidC_type1"/>
    <property type="match status" value="1"/>
</dbReference>
<evidence type="ECO:0000256" key="13">
    <source>
        <dbReference type="HAMAP-Rule" id="MF_01810"/>
    </source>
</evidence>
<dbReference type="InterPro" id="IPR028053">
    <property type="entry name" value="Membr_insert_YidC_N"/>
</dbReference>
<evidence type="ECO:0000256" key="1">
    <source>
        <dbReference type="ARBA" id="ARBA00004429"/>
    </source>
</evidence>
<dbReference type="PANTHER" id="PTHR12428:SF65">
    <property type="entry name" value="CYTOCHROME C OXIDASE ASSEMBLY PROTEIN COX18, MITOCHONDRIAL"/>
    <property type="match status" value="1"/>
</dbReference>
<dbReference type="AlphaFoldDB" id="D3DJ26"/>
<dbReference type="Pfam" id="PF14849">
    <property type="entry name" value="YidC_periplas"/>
    <property type="match status" value="1"/>
</dbReference>
<evidence type="ECO:0000256" key="7">
    <source>
        <dbReference type="ARBA" id="ARBA00022927"/>
    </source>
</evidence>
<name>D3DJ26_HYDTT</name>
<evidence type="ECO:0000256" key="12">
    <source>
        <dbReference type="ARBA" id="ARBA00033342"/>
    </source>
</evidence>
<evidence type="ECO:0000256" key="10">
    <source>
        <dbReference type="ARBA" id="ARBA00023186"/>
    </source>
</evidence>
<sequence>MEKNEIDVKRLFALMLVVTLLMFGLELYTYYFSPKEIPQKAVKREEVQSFPQLMLGSMRESKKPVQIQAFDFRQFTLLVSLEGGKIVKLVDKKYSYDLITDTERKLNVYPLEVYTGNPDLDQKLNFAPYQITREGDSIVMTYTDGSISLTKRLTYEEGYFKLSISSKGLPSPLYVVVGSHPKGDEFYTHSGPVLSIGGKVERLDVGSIKGREFLSGDISFAGEESRYYFKGFVGKIPSVLIYKVGEDKDSLTLVEVSNPLIFYAGAKEYSRLKKIGLSDVIDYGTLKILVKPLFIFMYWIYEHLRSWVFSILALTLLVRVFMFPLTYKSTISMMKLSELAPKVQEIREKYKEDPTKMQEEMMKLYSQVGFNPMSGCLPMILQIPVFFALYKVLTITADLQLASMLWIPSLSHKDPYYILPIIMGLTMIAQQFISPNPDKTQNFMMYVSSVAFTFLFASFPAGLVLYWTFNNIFNMGQSYLIKEVLLKDRKKVKAERKKKRK</sequence>
<dbReference type="PANTHER" id="PTHR12428">
    <property type="entry name" value="OXA1"/>
    <property type="match status" value="1"/>
</dbReference>
<evidence type="ECO:0000256" key="3">
    <source>
        <dbReference type="ARBA" id="ARBA00015325"/>
    </source>
</evidence>
<evidence type="ECO:0000256" key="9">
    <source>
        <dbReference type="ARBA" id="ARBA00023136"/>
    </source>
</evidence>
<dbReference type="NCBIfam" id="TIGR03592">
    <property type="entry name" value="yidC_oxa1_cterm"/>
    <property type="match status" value="1"/>
</dbReference>
<dbReference type="InterPro" id="IPR038221">
    <property type="entry name" value="YidC_periplasmic_sf"/>
</dbReference>
<comment type="similarity">
    <text evidence="2 13">Belongs to the OXA1/ALB3/YidC family. Type 1 subfamily.</text>
</comment>
<dbReference type="Proteomes" id="UP000002574">
    <property type="component" value="Chromosome"/>
</dbReference>
<dbReference type="InterPro" id="IPR028055">
    <property type="entry name" value="YidC/Oxa/ALB_C"/>
</dbReference>
<feature type="domain" description="Membrane insertase YidC N-terminal" evidence="15">
    <location>
        <begin position="77"/>
        <end position="295"/>
    </location>
</feature>
<dbReference type="OrthoDB" id="9780552at2"/>
<feature type="transmembrane region" description="Helical" evidence="13">
    <location>
        <begin position="12"/>
        <end position="31"/>
    </location>
</feature>
<dbReference type="InterPro" id="IPR001708">
    <property type="entry name" value="YidC/ALB3/OXA1/COX18"/>
</dbReference>
<dbReference type="Pfam" id="PF02096">
    <property type="entry name" value="60KD_IMP"/>
    <property type="match status" value="1"/>
</dbReference>
<evidence type="ECO:0000256" key="6">
    <source>
        <dbReference type="ARBA" id="ARBA00022692"/>
    </source>
</evidence>
<dbReference type="PATRIC" id="fig|608538.5.peg.1397"/>
<dbReference type="GO" id="GO:0051205">
    <property type="term" value="P:protein insertion into membrane"/>
    <property type="evidence" value="ECO:0007669"/>
    <property type="project" value="TreeGrafter"/>
</dbReference>
<comment type="subunit">
    <text evidence="13">Interacts with the Sec translocase complex via SecD. Specifically interacts with transmembrane segments of nascent integral membrane proteins during membrane integration.</text>
</comment>
<dbReference type="InterPro" id="IPR019998">
    <property type="entry name" value="Membr_insert_YidC"/>
</dbReference>
<dbReference type="GO" id="GO:0015031">
    <property type="term" value="P:protein transport"/>
    <property type="evidence" value="ECO:0007669"/>
    <property type="project" value="UniProtKB-KW"/>
</dbReference>
<dbReference type="KEGG" id="hte:Hydth_1367"/>
<evidence type="ECO:0000259" key="15">
    <source>
        <dbReference type="Pfam" id="PF14849"/>
    </source>
</evidence>
<dbReference type="CDD" id="cd19961">
    <property type="entry name" value="EcYidC-like_peri"/>
    <property type="match status" value="1"/>
</dbReference>
<keyword evidence="6 13" id="KW-0812">Transmembrane</keyword>
<feature type="transmembrane region" description="Helical" evidence="13">
    <location>
        <begin position="445"/>
        <end position="469"/>
    </location>
</feature>
<keyword evidence="9 13" id="KW-0472">Membrane</keyword>
<dbReference type="Gene3D" id="2.70.98.90">
    <property type="match status" value="1"/>
</dbReference>
<comment type="subcellular location">
    <subcellularLocation>
        <location evidence="1 13">Cell inner membrane</location>
        <topology evidence="1 13">Multi-pass membrane protein</topology>
    </subcellularLocation>
</comment>
<keyword evidence="7 13" id="KW-0653">Protein transport</keyword>
<dbReference type="InterPro" id="IPR047196">
    <property type="entry name" value="YidC_ALB_C"/>
</dbReference>
<dbReference type="KEGG" id="hth:HTH_1377"/>
<evidence type="ECO:0000313" key="17">
    <source>
        <dbReference type="Proteomes" id="UP000002574"/>
    </source>
</evidence>
<protein>
    <recommendedName>
        <fullName evidence="3 13">Membrane protein insertase YidC</fullName>
    </recommendedName>
    <alternativeName>
        <fullName evidence="12 13">Foldase YidC</fullName>
    </alternativeName>
    <alternativeName>
        <fullName evidence="11 13">Membrane integrase YidC</fullName>
    </alternativeName>
    <alternativeName>
        <fullName evidence="13">Membrane protein YidC</fullName>
    </alternativeName>
</protein>
<accession>D3DJ26</accession>
<evidence type="ECO:0000256" key="2">
    <source>
        <dbReference type="ARBA" id="ARBA00010527"/>
    </source>
</evidence>
<feature type="domain" description="Membrane insertase YidC/Oxa/ALB C-terminal" evidence="14">
    <location>
        <begin position="307"/>
        <end position="482"/>
    </location>
</feature>
<feature type="transmembrane region" description="Helical" evidence="13">
    <location>
        <begin position="307"/>
        <end position="327"/>
    </location>
</feature>
<dbReference type="CDD" id="cd20070">
    <property type="entry name" value="5TM_YidC_Alb3"/>
    <property type="match status" value="1"/>
</dbReference>
<keyword evidence="5 13" id="KW-1003">Cell membrane</keyword>
<keyword evidence="10 13" id="KW-0143">Chaperone</keyword>
<dbReference type="RefSeq" id="WP_012964008.1">
    <property type="nucleotide sequence ID" value="NC_013799.1"/>
</dbReference>
<keyword evidence="13" id="KW-0997">Cell inner membrane</keyword>
<comment type="function">
    <text evidence="13">Required for the insertion and/or proper folding and/or complex formation of integral membrane proteins into the membrane. Involved in integration of membrane proteins that insert both dependently and independently of the Sec translocase complex, as well as at least some lipoproteins. Aids folding of multispanning membrane proteins.</text>
</comment>
<evidence type="ECO:0000256" key="11">
    <source>
        <dbReference type="ARBA" id="ARBA00033245"/>
    </source>
</evidence>
<evidence type="ECO:0000256" key="8">
    <source>
        <dbReference type="ARBA" id="ARBA00022989"/>
    </source>
</evidence>
<keyword evidence="4 13" id="KW-0813">Transport</keyword>
<evidence type="ECO:0000259" key="14">
    <source>
        <dbReference type="Pfam" id="PF02096"/>
    </source>
</evidence>
<reference evidence="16 17" key="1">
    <citation type="journal article" date="2010" name="J. Bacteriol.">
        <title>Complete genome sequence of the thermophilic, obligately chemolithoautotrophic hydrogen-oxidizing bacterium Hydrogenobacter thermophilus TK-6.</title>
        <authorList>
            <person name="Arai H."/>
            <person name="Kanbe H."/>
            <person name="Ishii M."/>
            <person name="Igarashi Y."/>
        </authorList>
    </citation>
    <scope>NUCLEOTIDE SEQUENCE [LARGE SCALE GENOMIC DNA]</scope>
    <source>
        <strain evidence="17">DSM 6534 / IAM 12695 / TK-6</strain>
    </source>
</reference>
<dbReference type="STRING" id="608538.HTH_1377"/>
<evidence type="ECO:0000256" key="4">
    <source>
        <dbReference type="ARBA" id="ARBA00022448"/>
    </source>
</evidence>
<dbReference type="GO" id="GO:0032977">
    <property type="term" value="F:membrane insertase activity"/>
    <property type="evidence" value="ECO:0007669"/>
    <property type="project" value="InterPro"/>
</dbReference>
<gene>
    <name evidence="16" type="primary">oxaA</name>
    <name evidence="13" type="synonym">yidC</name>
    <name evidence="16" type="ordered locus">HTH_1377</name>
</gene>
<organism evidence="16 17">
    <name type="scientific">Hydrogenobacter thermophilus (strain DSM 6534 / IAM 12695 / TK-6)</name>
    <dbReference type="NCBI Taxonomy" id="608538"/>
    <lineage>
        <taxon>Bacteria</taxon>
        <taxon>Pseudomonadati</taxon>
        <taxon>Aquificota</taxon>
        <taxon>Aquificia</taxon>
        <taxon>Aquificales</taxon>
        <taxon>Aquificaceae</taxon>
        <taxon>Hydrogenobacter</taxon>
    </lineage>
</organism>
<dbReference type="EMBL" id="AP011112">
    <property type="protein sequence ID" value="BAI69828.1"/>
    <property type="molecule type" value="Genomic_DNA"/>
</dbReference>
<keyword evidence="17" id="KW-1185">Reference proteome</keyword>